<dbReference type="Proteomes" id="UP000076490">
    <property type="component" value="Unassembled WGS sequence"/>
</dbReference>
<reference evidence="1 2" key="1">
    <citation type="submission" date="2016-01" db="EMBL/GenBank/DDBJ databases">
        <title>Whole genome sequencing of Bhargavaea cecembensis T14.</title>
        <authorList>
            <person name="Hong K.W."/>
        </authorList>
    </citation>
    <scope>NUCLEOTIDE SEQUENCE [LARGE SCALE GENOMIC DNA]</scope>
    <source>
        <strain evidence="1 2">T14</strain>
    </source>
</reference>
<comment type="caution">
    <text evidence="1">The sequence shown here is derived from an EMBL/GenBank/DDBJ whole genome shotgun (WGS) entry which is preliminary data.</text>
</comment>
<dbReference type="InterPro" id="IPR036170">
    <property type="entry name" value="YezG-like_sf"/>
</dbReference>
<dbReference type="Gene3D" id="3.30.500.20">
    <property type="entry name" value="BH3703-like domains"/>
    <property type="match status" value="1"/>
</dbReference>
<gene>
    <name evidence="1" type="ORF">AV656_13155</name>
</gene>
<name>A0A161SQT2_9BACL</name>
<evidence type="ECO:0000313" key="2">
    <source>
        <dbReference type="Proteomes" id="UP000076490"/>
    </source>
</evidence>
<dbReference type="OrthoDB" id="1633905at2"/>
<evidence type="ECO:0000313" key="1">
    <source>
        <dbReference type="EMBL" id="KZE37610.1"/>
    </source>
</evidence>
<dbReference type="EMBL" id="LQNT01000011">
    <property type="protein sequence ID" value="KZE37610.1"/>
    <property type="molecule type" value="Genomic_DNA"/>
</dbReference>
<accession>A0A161SQT2</accession>
<dbReference type="InterPro" id="IPR006728">
    <property type="entry name" value="YezG-like"/>
</dbReference>
<organism evidence="1 2">
    <name type="scientific">Bhargavaea cecembensis</name>
    <dbReference type="NCBI Taxonomy" id="394098"/>
    <lineage>
        <taxon>Bacteria</taxon>
        <taxon>Bacillati</taxon>
        <taxon>Bacillota</taxon>
        <taxon>Bacilli</taxon>
        <taxon>Bacillales</taxon>
        <taxon>Caryophanaceae</taxon>
        <taxon>Bhargavaea</taxon>
    </lineage>
</organism>
<sequence>MDTGKNENLYTDIANTVLEMIPEKWGWVKLYAEYWDGYYKCYFYYSPAGSGEHVYSLDIPDEYEVSQETFDRLDEQLYDHVKALWNESENQDEDPWTNLTLSLQNDGKIKIDYDYSDLSDLNPLEKRKRWESDYLYGGVRD</sequence>
<protein>
    <submittedName>
        <fullName evidence="1">Cytoplasmic protein</fullName>
    </submittedName>
</protein>
<dbReference type="NCBIfam" id="TIGR01741">
    <property type="entry name" value="staph_tand_hypo"/>
    <property type="match status" value="1"/>
</dbReference>
<dbReference type="Pfam" id="PF04634">
    <property type="entry name" value="YezG-like"/>
    <property type="match status" value="1"/>
</dbReference>
<dbReference type="AlphaFoldDB" id="A0A161SQT2"/>
<proteinExistence type="predicted"/>
<dbReference type="SUPFAM" id="SSF160424">
    <property type="entry name" value="BH3703-like"/>
    <property type="match status" value="1"/>
</dbReference>